<accession>A0A926FC99</accession>
<proteinExistence type="inferred from homology"/>
<organism evidence="5 6">
    <name type="scientific">Qingrenia yutianensis</name>
    <dbReference type="NCBI Taxonomy" id="2763676"/>
    <lineage>
        <taxon>Bacteria</taxon>
        <taxon>Bacillati</taxon>
        <taxon>Bacillota</taxon>
        <taxon>Clostridia</taxon>
        <taxon>Eubacteriales</taxon>
        <taxon>Oscillospiraceae</taxon>
        <taxon>Qingrenia</taxon>
    </lineage>
</organism>
<protein>
    <submittedName>
        <fullName evidence="5">TIM barrel protein</fullName>
    </submittedName>
</protein>
<evidence type="ECO:0000256" key="3">
    <source>
        <dbReference type="PIRSR" id="PIRSR006241-50"/>
    </source>
</evidence>
<comment type="similarity">
    <text evidence="2">Belongs to the hyi family.</text>
</comment>
<feature type="domain" description="Xylose isomerase-like TIM barrel" evidence="4">
    <location>
        <begin position="30"/>
        <end position="252"/>
    </location>
</feature>
<evidence type="ECO:0000313" key="5">
    <source>
        <dbReference type="EMBL" id="MBC8595704.1"/>
    </source>
</evidence>
<feature type="active site" description="Proton donor/acceptor" evidence="3">
    <location>
        <position position="244"/>
    </location>
</feature>
<dbReference type="Gene3D" id="3.20.20.150">
    <property type="entry name" value="Divalent-metal-dependent TIM barrel enzymes"/>
    <property type="match status" value="1"/>
</dbReference>
<sequence length="264" mass="30059">MYNQSFGKLKISCCIDMMFSHLDFYDRIGAVKKCGIDTVEFWKWTNKDIDKVKNMLDENGMKLSIFNIDCTDENLSYDLSRGILNAGRADEFLSALNESIPVYKKLGASAMIVLIGENAPYCEENVLKCLNTAKPICEKENVTLIIEPLNDIDRKNYSMPYAKPVFELLRNVNSPNIKMLYDIYHQNMMGDFNIDEVKENIDLIGHFHVADSPGRHEPGTGNVDYVNILKEIGKTDYNGYIGLEYRATKNDGETFGFLKEADLL</sequence>
<dbReference type="Proteomes" id="UP000647416">
    <property type="component" value="Unassembled WGS sequence"/>
</dbReference>
<evidence type="ECO:0000256" key="1">
    <source>
        <dbReference type="ARBA" id="ARBA00023235"/>
    </source>
</evidence>
<dbReference type="GO" id="GO:0016853">
    <property type="term" value="F:isomerase activity"/>
    <property type="evidence" value="ECO:0007669"/>
    <property type="project" value="UniProtKB-KW"/>
</dbReference>
<gene>
    <name evidence="5" type="ORF">H8706_02300</name>
</gene>
<evidence type="ECO:0000256" key="2">
    <source>
        <dbReference type="PIRNR" id="PIRNR006241"/>
    </source>
</evidence>
<dbReference type="InterPro" id="IPR036237">
    <property type="entry name" value="Xyl_isomerase-like_sf"/>
</dbReference>
<comment type="caution">
    <text evidence="5">The sequence shown here is derived from an EMBL/GenBank/DDBJ whole genome shotgun (WGS) entry which is preliminary data.</text>
</comment>
<evidence type="ECO:0000259" key="4">
    <source>
        <dbReference type="Pfam" id="PF01261"/>
    </source>
</evidence>
<dbReference type="PIRSF" id="PIRSF006241">
    <property type="entry name" value="HyI"/>
    <property type="match status" value="1"/>
</dbReference>
<evidence type="ECO:0000313" key="6">
    <source>
        <dbReference type="Proteomes" id="UP000647416"/>
    </source>
</evidence>
<dbReference type="InterPro" id="IPR050417">
    <property type="entry name" value="Sugar_Epim/Isomerase"/>
</dbReference>
<dbReference type="InterPro" id="IPR026040">
    <property type="entry name" value="HyI-like"/>
</dbReference>
<dbReference type="EMBL" id="JACRTE010000002">
    <property type="protein sequence ID" value="MBC8595704.1"/>
    <property type="molecule type" value="Genomic_DNA"/>
</dbReference>
<dbReference type="PANTHER" id="PTHR43489">
    <property type="entry name" value="ISOMERASE"/>
    <property type="match status" value="1"/>
</dbReference>
<keyword evidence="6" id="KW-1185">Reference proteome</keyword>
<dbReference type="Pfam" id="PF01261">
    <property type="entry name" value="AP_endonuc_2"/>
    <property type="match status" value="1"/>
</dbReference>
<name>A0A926FC99_9FIRM</name>
<dbReference type="AlphaFoldDB" id="A0A926FC99"/>
<dbReference type="RefSeq" id="WP_262431350.1">
    <property type="nucleotide sequence ID" value="NZ_JACRTE010000002.1"/>
</dbReference>
<keyword evidence="1 2" id="KW-0413">Isomerase</keyword>
<dbReference type="InterPro" id="IPR013022">
    <property type="entry name" value="Xyl_isomerase-like_TIM-brl"/>
</dbReference>
<feature type="active site" description="Proton donor/acceptor" evidence="3">
    <location>
        <position position="147"/>
    </location>
</feature>
<reference evidence="5" key="1">
    <citation type="submission" date="2020-08" db="EMBL/GenBank/DDBJ databases">
        <title>Genome public.</title>
        <authorList>
            <person name="Liu C."/>
            <person name="Sun Q."/>
        </authorList>
    </citation>
    <scope>NUCLEOTIDE SEQUENCE</scope>
    <source>
        <strain evidence="5">NSJ-50</strain>
    </source>
</reference>
<dbReference type="SUPFAM" id="SSF51658">
    <property type="entry name" value="Xylose isomerase-like"/>
    <property type="match status" value="1"/>
</dbReference>